<comment type="caution">
    <text evidence="1">The sequence shown here is derived from an EMBL/GenBank/DDBJ whole genome shotgun (WGS) entry which is preliminary data.</text>
</comment>
<accession>A0ACB9ZU46</accession>
<evidence type="ECO:0000313" key="2">
    <source>
        <dbReference type="Proteomes" id="UP001060085"/>
    </source>
</evidence>
<protein>
    <submittedName>
        <fullName evidence="1">Uncharacterized protein</fullName>
    </submittedName>
</protein>
<evidence type="ECO:0000313" key="1">
    <source>
        <dbReference type="EMBL" id="KAI5650594.1"/>
    </source>
</evidence>
<proteinExistence type="predicted"/>
<reference evidence="2" key="1">
    <citation type="journal article" date="2023" name="Nat. Plants">
        <title>Single-cell RNA sequencing provides a high-resolution roadmap for understanding the multicellular compartmentation of specialized metabolism.</title>
        <authorList>
            <person name="Sun S."/>
            <person name="Shen X."/>
            <person name="Li Y."/>
            <person name="Li Y."/>
            <person name="Wang S."/>
            <person name="Li R."/>
            <person name="Zhang H."/>
            <person name="Shen G."/>
            <person name="Guo B."/>
            <person name="Wei J."/>
            <person name="Xu J."/>
            <person name="St-Pierre B."/>
            <person name="Chen S."/>
            <person name="Sun C."/>
        </authorList>
    </citation>
    <scope>NUCLEOTIDE SEQUENCE [LARGE SCALE GENOMIC DNA]</scope>
</reference>
<name>A0ACB9ZU46_CATRO</name>
<dbReference type="Proteomes" id="UP001060085">
    <property type="component" value="Linkage Group LG08"/>
</dbReference>
<dbReference type="EMBL" id="CM044708">
    <property type="protein sequence ID" value="KAI5650594.1"/>
    <property type="molecule type" value="Genomic_DNA"/>
</dbReference>
<organism evidence="1 2">
    <name type="scientific">Catharanthus roseus</name>
    <name type="common">Madagascar periwinkle</name>
    <name type="synonym">Vinca rosea</name>
    <dbReference type="NCBI Taxonomy" id="4058"/>
    <lineage>
        <taxon>Eukaryota</taxon>
        <taxon>Viridiplantae</taxon>
        <taxon>Streptophyta</taxon>
        <taxon>Embryophyta</taxon>
        <taxon>Tracheophyta</taxon>
        <taxon>Spermatophyta</taxon>
        <taxon>Magnoliopsida</taxon>
        <taxon>eudicotyledons</taxon>
        <taxon>Gunneridae</taxon>
        <taxon>Pentapetalae</taxon>
        <taxon>asterids</taxon>
        <taxon>lamiids</taxon>
        <taxon>Gentianales</taxon>
        <taxon>Apocynaceae</taxon>
        <taxon>Rauvolfioideae</taxon>
        <taxon>Vinceae</taxon>
        <taxon>Catharanthinae</taxon>
        <taxon>Catharanthus</taxon>
    </lineage>
</organism>
<keyword evidence="2" id="KW-1185">Reference proteome</keyword>
<gene>
    <name evidence="1" type="ORF">M9H77_36599</name>
</gene>
<sequence>MEVVSQGGRRGLFYMAAREVDGLQDDPEWFQMMEQANGHLSAYLNIAWPLVEVSLEEYRQLWEPWYQVDGDDQEILEEKIELSIITDVQLMFKDLTGFQDSRRLADVTSLDLRDSVPFQFGVEIPVITANAQSMTIAIMREEVVKWCLTVVYTLHIVLMGDFNQYVCPADKKGGAGFKYQHAKKLSDALDSYGMVDLVYIGPSSHGLIRGKEELKFGSELIVFGVIGFGMRSFQLL</sequence>